<accession>A2Y855</accession>
<dbReference type="Proteomes" id="UP000007015">
    <property type="component" value="Chromosome 5"/>
</dbReference>
<name>A2Y855_ORYSI</name>
<evidence type="ECO:0000313" key="1">
    <source>
        <dbReference type="EMBL" id="EAY99265.1"/>
    </source>
</evidence>
<evidence type="ECO:0000313" key="2">
    <source>
        <dbReference type="Proteomes" id="UP000007015"/>
    </source>
</evidence>
<dbReference type="Gramene" id="BGIOSGA020483-TA">
    <property type="protein sequence ID" value="BGIOSGA020483-PA"/>
    <property type="gene ID" value="BGIOSGA020483"/>
</dbReference>
<protein>
    <submittedName>
        <fullName evidence="1">Uncharacterized protein</fullName>
    </submittedName>
</protein>
<dbReference type="EMBL" id="CM000130">
    <property type="protein sequence ID" value="EAY99265.1"/>
    <property type="molecule type" value="Genomic_DNA"/>
</dbReference>
<proteinExistence type="predicted"/>
<gene>
    <name evidence="1" type="ORF">OsI_21229</name>
</gene>
<organism evidence="1 2">
    <name type="scientific">Oryza sativa subsp. indica</name>
    <name type="common">Rice</name>
    <dbReference type="NCBI Taxonomy" id="39946"/>
    <lineage>
        <taxon>Eukaryota</taxon>
        <taxon>Viridiplantae</taxon>
        <taxon>Streptophyta</taxon>
        <taxon>Embryophyta</taxon>
        <taxon>Tracheophyta</taxon>
        <taxon>Spermatophyta</taxon>
        <taxon>Magnoliopsida</taxon>
        <taxon>Liliopsida</taxon>
        <taxon>Poales</taxon>
        <taxon>Poaceae</taxon>
        <taxon>BOP clade</taxon>
        <taxon>Oryzoideae</taxon>
        <taxon>Oryzeae</taxon>
        <taxon>Oryzinae</taxon>
        <taxon>Oryza</taxon>
        <taxon>Oryza sativa</taxon>
    </lineage>
</organism>
<dbReference type="HOGENOM" id="CLU_2487378_0_0_1"/>
<dbReference type="AlphaFoldDB" id="A2Y855"/>
<sequence length="87" mass="10272">MARRTAGKRRKSLVVRRTSLRLARRERRAAQGTLWRREASELLRREEDERLCAVRRRGDPGRRWCRTAISLAIVFDSIIIRDTGIKL</sequence>
<keyword evidence="2" id="KW-1185">Reference proteome</keyword>
<reference evidence="1 2" key="1">
    <citation type="journal article" date="2005" name="PLoS Biol.">
        <title>The genomes of Oryza sativa: a history of duplications.</title>
        <authorList>
            <person name="Yu J."/>
            <person name="Wang J."/>
            <person name="Lin W."/>
            <person name="Li S."/>
            <person name="Li H."/>
            <person name="Zhou J."/>
            <person name="Ni P."/>
            <person name="Dong W."/>
            <person name="Hu S."/>
            <person name="Zeng C."/>
            <person name="Zhang J."/>
            <person name="Zhang Y."/>
            <person name="Li R."/>
            <person name="Xu Z."/>
            <person name="Li S."/>
            <person name="Li X."/>
            <person name="Zheng H."/>
            <person name="Cong L."/>
            <person name="Lin L."/>
            <person name="Yin J."/>
            <person name="Geng J."/>
            <person name="Li G."/>
            <person name="Shi J."/>
            <person name="Liu J."/>
            <person name="Lv H."/>
            <person name="Li J."/>
            <person name="Wang J."/>
            <person name="Deng Y."/>
            <person name="Ran L."/>
            <person name="Shi X."/>
            <person name="Wang X."/>
            <person name="Wu Q."/>
            <person name="Li C."/>
            <person name="Ren X."/>
            <person name="Wang J."/>
            <person name="Wang X."/>
            <person name="Li D."/>
            <person name="Liu D."/>
            <person name="Zhang X."/>
            <person name="Ji Z."/>
            <person name="Zhao W."/>
            <person name="Sun Y."/>
            <person name="Zhang Z."/>
            <person name="Bao J."/>
            <person name="Han Y."/>
            <person name="Dong L."/>
            <person name="Ji J."/>
            <person name="Chen P."/>
            <person name="Wu S."/>
            <person name="Liu J."/>
            <person name="Xiao Y."/>
            <person name="Bu D."/>
            <person name="Tan J."/>
            <person name="Yang L."/>
            <person name="Ye C."/>
            <person name="Zhang J."/>
            <person name="Xu J."/>
            <person name="Zhou Y."/>
            <person name="Yu Y."/>
            <person name="Zhang B."/>
            <person name="Zhuang S."/>
            <person name="Wei H."/>
            <person name="Liu B."/>
            <person name="Lei M."/>
            <person name="Yu H."/>
            <person name="Li Y."/>
            <person name="Xu H."/>
            <person name="Wei S."/>
            <person name="He X."/>
            <person name="Fang L."/>
            <person name="Zhang Z."/>
            <person name="Zhang Y."/>
            <person name="Huang X."/>
            <person name="Su Z."/>
            <person name="Tong W."/>
            <person name="Li J."/>
            <person name="Tong Z."/>
            <person name="Li S."/>
            <person name="Ye J."/>
            <person name="Wang L."/>
            <person name="Fang L."/>
            <person name="Lei T."/>
            <person name="Chen C."/>
            <person name="Chen H."/>
            <person name="Xu Z."/>
            <person name="Li H."/>
            <person name="Huang H."/>
            <person name="Zhang F."/>
            <person name="Xu H."/>
            <person name="Li N."/>
            <person name="Zhao C."/>
            <person name="Li S."/>
            <person name="Dong L."/>
            <person name="Huang Y."/>
            <person name="Li L."/>
            <person name="Xi Y."/>
            <person name="Qi Q."/>
            <person name="Li W."/>
            <person name="Zhang B."/>
            <person name="Hu W."/>
            <person name="Zhang Y."/>
            <person name="Tian X."/>
            <person name="Jiao Y."/>
            <person name="Liang X."/>
            <person name="Jin J."/>
            <person name="Gao L."/>
            <person name="Zheng W."/>
            <person name="Hao B."/>
            <person name="Liu S."/>
            <person name="Wang W."/>
            <person name="Yuan L."/>
            <person name="Cao M."/>
            <person name="McDermott J."/>
            <person name="Samudrala R."/>
            <person name="Wang J."/>
            <person name="Wong G.K."/>
            <person name="Yang H."/>
        </authorList>
    </citation>
    <scope>NUCLEOTIDE SEQUENCE [LARGE SCALE GENOMIC DNA]</scope>
    <source>
        <strain evidence="2">cv. 93-11</strain>
    </source>
</reference>